<proteinExistence type="predicted"/>
<keyword evidence="4" id="KW-1185">Reference proteome</keyword>
<evidence type="ECO:0000259" key="2">
    <source>
        <dbReference type="Pfam" id="PF16117"/>
    </source>
</evidence>
<reference evidence="3 4" key="1">
    <citation type="submission" date="2017-05" db="EMBL/GenBank/DDBJ databases">
        <authorList>
            <person name="Varghese N."/>
            <person name="Submissions S."/>
        </authorList>
    </citation>
    <scope>NUCLEOTIDE SEQUENCE [LARGE SCALE GENOMIC DNA]</scope>
    <source>
        <strain evidence="3 4">DSM 29734</strain>
    </source>
</reference>
<feature type="signal peptide" evidence="1">
    <location>
        <begin position="1"/>
        <end position="39"/>
    </location>
</feature>
<evidence type="ECO:0000256" key="1">
    <source>
        <dbReference type="SAM" id="SignalP"/>
    </source>
</evidence>
<protein>
    <recommendedName>
        <fullName evidence="2">DUF4833 domain-containing protein</fullName>
    </recommendedName>
</protein>
<dbReference type="RefSeq" id="WP_283424220.1">
    <property type="nucleotide sequence ID" value="NZ_FXTY01000001.1"/>
</dbReference>
<evidence type="ECO:0000313" key="3">
    <source>
        <dbReference type="EMBL" id="SMP03407.1"/>
    </source>
</evidence>
<feature type="chain" id="PRO_5046445874" description="DUF4833 domain-containing protein" evidence="1">
    <location>
        <begin position="40"/>
        <end position="218"/>
    </location>
</feature>
<dbReference type="Proteomes" id="UP001157961">
    <property type="component" value="Unassembled WGS sequence"/>
</dbReference>
<feature type="domain" description="DUF4833" evidence="2">
    <location>
        <begin position="71"/>
        <end position="202"/>
    </location>
</feature>
<name>A0ABY1N9K3_9RHOB</name>
<dbReference type="Pfam" id="PF16117">
    <property type="entry name" value="DUF4833"/>
    <property type="match status" value="1"/>
</dbReference>
<comment type="caution">
    <text evidence="3">The sequence shown here is derived from an EMBL/GenBank/DDBJ whole genome shotgun (WGS) entry which is preliminary data.</text>
</comment>
<sequence>MTGNAIRTMPRSCRALSAVWTFSILAFVCLCLTTAATTAKPSLAPQSLTKTSHLPHVNPQFRHPTDVHQLFFLQRTINANTVVYTAHFDAAGNLDANTPVAVYWRRFQEKGQVMPLRWYERAFGFGVRLRKSDTPNTLRLTFNGLKSQELELRQTGPFSAALFAQINNRNYRLIYAYLDVDESGLFPKVTRLRLYTNDPLTGLYVTHTIAVSGGAYTE</sequence>
<organism evidence="3 4">
    <name type="scientific">Shimia sagamensis</name>
    <dbReference type="NCBI Taxonomy" id="1566352"/>
    <lineage>
        <taxon>Bacteria</taxon>
        <taxon>Pseudomonadati</taxon>
        <taxon>Pseudomonadota</taxon>
        <taxon>Alphaproteobacteria</taxon>
        <taxon>Rhodobacterales</taxon>
        <taxon>Roseobacteraceae</taxon>
    </lineage>
</organism>
<accession>A0ABY1N9K3</accession>
<dbReference type="EMBL" id="FXTY01000001">
    <property type="protein sequence ID" value="SMP03407.1"/>
    <property type="molecule type" value="Genomic_DNA"/>
</dbReference>
<gene>
    <name evidence="3" type="ORF">SAMN06265373_101360</name>
</gene>
<keyword evidence="1" id="KW-0732">Signal</keyword>
<evidence type="ECO:0000313" key="4">
    <source>
        <dbReference type="Proteomes" id="UP001157961"/>
    </source>
</evidence>
<dbReference type="InterPro" id="IPR032269">
    <property type="entry name" value="DUF4833"/>
</dbReference>